<feature type="domain" description="Major facilitator superfamily (MFS) profile" evidence="7">
    <location>
        <begin position="205"/>
        <end position="393"/>
    </location>
</feature>
<feature type="transmembrane region" description="Helical" evidence="6">
    <location>
        <begin position="42"/>
        <end position="64"/>
    </location>
</feature>
<feature type="transmembrane region" description="Helical" evidence="6">
    <location>
        <begin position="101"/>
        <end position="127"/>
    </location>
</feature>
<feature type="transmembrane region" description="Helical" evidence="6">
    <location>
        <begin position="239"/>
        <end position="259"/>
    </location>
</feature>
<dbReference type="SUPFAM" id="SSF103473">
    <property type="entry name" value="MFS general substrate transporter"/>
    <property type="match status" value="1"/>
</dbReference>
<dbReference type="Gene3D" id="1.20.1250.20">
    <property type="entry name" value="MFS general substrate transporter like domains"/>
    <property type="match status" value="2"/>
</dbReference>
<keyword evidence="3 6" id="KW-0812">Transmembrane</keyword>
<keyword evidence="5 6" id="KW-0472">Membrane</keyword>
<dbReference type="GO" id="GO:0005886">
    <property type="term" value="C:plasma membrane"/>
    <property type="evidence" value="ECO:0007669"/>
    <property type="project" value="UniProtKB-SubCell"/>
</dbReference>
<feature type="transmembrane region" description="Helical" evidence="6">
    <location>
        <begin position="16"/>
        <end position="36"/>
    </location>
</feature>
<comment type="caution">
    <text evidence="8">The sequence shown here is derived from an EMBL/GenBank/DDBJ whole genome shotgun (WGS) entry which is preliminary data.</text>
</comment>
<keyword evidence="9" id="KW-1185">Reference proteome</keyword>
<dbReference type="PIRSF" id="PIRSF004925">
    <property type="entry name" value="HcaT"/>
    <property type="match status" value="1"/>
</dbReference>
<name>A0A0P6YLM6_9CHLR</name>
<keyword evidence="4 6" id="KW-1133">Transmembrane helix</keyword>
<dbReference type="Pfam" id="PF12832">
    <property type="entry name" value="MFS_1_like"/>
    <property type="match status" value="1"/>
</dbReference>
<dbReference type="AlphaFoldDB" id="A0A0P6YLM6"/>
<evidence type="ECO:0000259" key="7">
    <source>
        <dbReference type="PROSITE" id="PS50850"/>
    </source>
</evidence>
<comment type="subcellular location">
    <subcellularLocation>
        <location evidence="1">Cell membrane</location>
        <topology evidence="1">Multi-pass membrane protein</topology>
    </subcellularLocation>
</comment>
<dbReference type="PROSITE" id="PS50850">
    <property type="entry name" value="MFS"/>
    <property type="match status" value="1"/>
</dbReference>
<organism evidence="8 9">
    <name type="scientific">Levilinea saccharolytica</name>
    <dbReference type="NCBI Taxonomy" id="229921"/>
    <lineage>
        <taxon>Bacteria</taxon>
        <taxon>Bacillati</taxon>
        <taxon>Chloroflexota</taxon>
        <taxon>Anaerolineae</taxon>
        <taxon>Anaerolineales</taxon>
        <taxon>Anaerolineaceae</taxon>
        <taxon>Levilinea</taxon>
    </lineage>
</organism>
<evidence type="ECO:0000256" key="3">
    <source>
        <dbReference type="ARBA" id="ARBA00022692"/>
    </source>
</evidence>
<evidence type="ECO:0000256" key="2">
    <source>
        <dbReference type="ARBA" id="ARBA00005241"/>
    </source>
</evidence>
<evidence type="ECO:0000256" key="4">
    <source>
        <dbReference type="ARBA" id="ARBA00022989"/>
    </source>
</evidence>
<dbReference type="InterPro" id="IPR024989">
    <property type="entry name" value="MFS_assoc_dom"/>
</dbReference>
<dbReference type="Proteomes" id="UP000050501">
    <property type="component" value="Unassembled WGS sequence"/>
</dbReference>
<evidence type="ECO:0000313" key="8">
    <source>
        <dbReference type="EMBL" id="KPL83559.1"/>
    </source>
</evidence>
<feature type="transmembrane region" description="Helical" evidence="6">
    <location>
        <begin position="294"/>
        <end position="317"/>
    </location>
</feature>
<gene>
    <name evidence="8" type="ORF">ADN01_07530</name>
</gene>
<evidence type="ECO:0000256" key="6">
    <source>
        <dbReference type="SAM" id="Phobius"/>
    </source>
</evidence>
<dbReference type="InterPro" id="IPR026032">
    <property type="entry name" value="HcaT-like"/>
</dbReference>
<comment type="similarity">
    <text evidence="2">Belongs to the major facilitator superfamily. MFSD6 family.</text>
</comment>
<dbReference type="PANTHER" id="PTHR16172">
    <property type="entry name" value="MAJOR FACILITATOR SUPERFAMILY DOMAIN-CONTAINING PROTEIN 6-LIKE"/>
    <property type="match status" value="1"/>
</dbReference>
<dbReference type="InterPro" id="IPR051717">
    <property type="entry name" value="MFS_MFSD6"/>
</dbReference>
<dbReference type="RefSeq" id="WP_062418947.1">
    <property type="nucleotide sequence ID" value="NZ_LGCM01000029.1"/>
</dbReference>
<reference evidence="8 9" key="1">
    <citation type="submission" date="2015-07" db="EMBL/GenBank/DDBJ databases">
        <title>Genome sequence of Levilinea saccharolytica DSM 16555.</title>
        <authorList>
            <person name="Hemp J."/>
            <person name="Ward L.M."/>
            <person name="Pace L.A."/>
            <person name="Fischer W.W."/>
        </authorList>
    </citation>
    <scope>NUCLEOTIDE SEQUENCE [LARGE SCALE GENOMIC DNA]</scope>
    <source>
        <strain evidence="8 9">KIBI-1</strain>
    </source>
</reference>
<feature type="transmembrane region" description="Helical" evidence="6">
    <location>
        <begin position="162"/>
        <end position="184"/>
    </location>
</feature>
<sequence length="393" mass="42596">MEPKRFSTKDLHTGRMVYFFFFSGFGILMTFLNVYYRSRGISGLQIGTLTAAFPLVGMIFAPLWGYLNDRLGNPKVILALATTGTLGSLVGMNAASSFVQLLGAVGVLGAFYSMLMPVVDVVNLKLLEGQRERYGEQRIWGSLGFIFTTLSTGWLFERFGLHTMFAVCGAAFLGMLVGVLRLPAGLRTERRGSSGGLRLLVTNPAWMIFTVGQFILSISSTGMNHFLGVYMRELGAGESLVGMAVGIGAVSELPVMRFSQFFLKRLGAPRMLLLACGAYALRFVLYSWMPSAEWALLVGLLNGLTFGMFWVSAVVYINTIAPPEYQTTAQSLVTSVVSLATVSGAPLSGWVFDHWGGSTLYGLYIVLALTAGGVLAWGVRRTGLGKTHSERTA</sequence>
<evidence type="ECO:0000313" key="9">
    <source>
        <dbReference type="Proteomes" id="UP000050501"/>
    </source>
</evidence>
<feature type="transmembrane region" description="Helical" evidence="6">
    <location>
        <begin position="196"/>
        <end position="219"/>
    </location>
</feature>
<evidence type="ECO:0000256" key="1">
    <source>
        <dbReference type="ARBA" id="ARBA00004651"/>
    </source>
</evidence>
<feature type="transmembrane region" description="Helical" evidence="6">
    <location>
        <begin position="358"/>
        <end position="379"/>
    </location>
</feature>
<feature type="transmembrane region" description="Helical" evidence="6">
    <location>
        <begin position="271"/>
        <end position="288"/>
    </location>
</feature>
<dbReference type="PANTHER" id="PTHR16172:SF41">
    <property type="entry name" value="MAJOR FACILITATOR SUPERFAMILY DOMAIN-CONTAINING PROTEIN 6-LIKE"/>
    <property type="match status" value="1"/>
</dbReference>
<accession>A0A0P6YLM6</accession>
<feature type="transmembrane region" description="Helical" evidence="6">
    <location>
        <begin position="139"/>
        <end position="156"/>
    </location>
</feature>
<dbReference type="STRING" id="229921.ADN01_07530"/>
<protein>
    <recommendedName>
        <fullName evidence="7">Major facilitator superfamily (MFS) profile domain-containing protein</fullName>
    </recommendedName>
</protein>
<dbReference type="GO" id="GO:0022857">
    <property type="term" value="F:transmembrane transporter activity"/>
    <property type="evidence" value="ECO:0007669"/>
    <property type="project" value="InterPro"/>
</dbReference>
<proteinExistence type="inferred from homology"/>
<feature type="transmembrane region" description="Helical" evidence="6">
    <location>
        <begin position="76"/>
        <end position="95"/>
    </location>
</feature>
<dbReference type="EMBL" id="LGCM01000029">
    <property type="protein sequence ID" value="KPL83559.1"/>
    <property type="molecule type" value="Genomic_DNA"/>
</dbReference>
<dbReference type="InterPro" id="IPR036259">
    <property type="entry name" value="MFS_trans_sf"/>
</dbReference>
<dbReference type="InterPro" id="IPR020846">
    <property type="entry name" value="MFS_dom"/>
</dbReference>
<evidence type="ECO:0000256" key="5">
    <source>
        <dbReference type="ARBA" id="ARBA00023136"/>
    </source>
</evidence>